<dbReference type="RefSeq" id="WP_082923215.1">
    <property type="nucleotide sequence ID" value="NZ_JMTM01000018.1"/>
</dbReference>
<dbReference type="EMBL" id="JMTM01000018">
    <property type="protein sequence ID" value="OAZ04570.1"/>
    <property type="molecule type" value="Genomic_DNA"/>
</dbReference>
<dbReference type="OrthoDB" id="2168082at2"/>
<dbReference type="GO" id="GO:0000156">
    <property type="term" value="F:phosphorelay response regulator activity"/>
    <property type="evidence" value="ECO:0007669"/>
    <property type="project" value="InterPro"/>
</dbReference>
<dbReference type="Proteomes" id="UP000093807">
    <property type="component" value="Unassembled WGS sequence"/>
</dbReference>
<accession>A0A199XSE6</accession>
<evidence type="ECO:0000256" key="1">
    <source>
        <dbReference type="PROSITE-ProRule" id="PRU00169"/>
    </source>
</evidence>
<name>A0A199XSE6_9FLAO</name>
<dbReference type="InterPro" id="IPR001789">
    <property type="entry name" value="Sig_transdc_resp-reg_receiver"/>
</dbReference>
<evidence type="ECO:0000259" key="2">
    <source>
        <dbReference type="PROSITE" id="PS50110"/>
    </source>
</evidence>
<feature type="domain" description="Response regulatory" evidence="2">
    <location>
        <begin position="12"/>
        <end position="125"/>
    </location>
</feature>
<dbReference type="GO" id="GO:0003677">
    <property type="term" value="F:DNA binding"/>
    <property type="evidence" value="ECO:0007669"/>
    <property type="project" value="InterPro"/>
</dbReference>
<dbReference type="InterPro" id="IPR007492">
    <property type="entry name" value="LytTR_DNA-bd_dom"/>
</dbReference>
<dbReference type="InterPro" id="IPR011006">
    <property type="entry name" value="CheY-like_superfamily"/>
</dbReference>
<sequence length="254" mass="29458">MQTNKMNLDKYNVMVIDDSLIDASILKKTILDYSLNINSVVCEISIEKGLESFNKSKPDIVFMDVVFKDSIIFDSIHRFCLEAIPLIFVSSEKEYALNAFENNAVDFILKPFKAENIVLSINKAIRKIETTNHDKNVLSQNRNFDSSYLAISSIDKIDIIRKEDIIFCMSEGRYTTFYLIGDKKIVSSKNLGEYEKTLSDSFFYRVHNGYILNIRYLISVVKKDGVYCELVNKFRIPVSKRRQESFNKFIKLKI</sequence>
<dbReference type="PANTHER" id="PTHR37299">
    <property type="entry name" value="TRANSCRIPTIONAL REGULATOR-RELATED"/>
    <property type="match status" value="1"/>
</dbReference>
<dbReference type="InterPro" id="IPR046947">
    <property type="entry name" value="LytR-like"/>
</dbReference>
<dbReference type="PROSITE" id="PS50930">
    <property type="entry name" value="HTH_LYTTR"/>
    <property type="match status" value="1"/>
</dbReference>
<evidence type="ECO:0000259" key="3">
    <source>
        <dbReference type="PROSITE" id="PS50930"/>
    </source>
</evidence>
<dbReference type="SMART" id="SM00448">
    <property type="entry name" value="REC"/>
    <property type="match status" value="1"/>
</dbReference>
<protein>
    <submittedName>
        <fullName evidence="4">Sensory transduction protein LytR</fullName>
    </submittedName>
</protein>
<organism evidence="4 5">
    <name type="scientific">Flavobacterium succinicans</name>
    <dbReference type="NCBI Taxonomy" id="29536"/>
    <lineage>
        <taxon>Bacteria</taxon>
        <taxon>Pseudomonadati</taxon>
        <taxon>Bacteroidota</taxon>
        <taxon>Flavobacteriia</taxon>
        <taxon>Flavobacteriales</taxon>
        <taxon>Flavobacteriaceae</taxon>
        <taxon>Flavobacterium</taxon>
    </lineage>
</organism>
<dbReference type="PANTHER" id="PTHR37299:SF1">
    <property type="entry name" value="STAGE 0 SPORULATION PROTEIN A HOMOLOG"/>
    <property type="match status" value="1"/>
</dbReference>
<dbReference type="Pfam" id="PF00072">
    <property type="entry name" value="Response_reg"/>
    <property type="match status" value="1"/>
</dbReference>
<feature type="domain" description="HTH LytTR-type" evidence="3">
    <location>
        <begin position="149"/>
        <end position="252"/>
    </location>
</feature>
<dbReference type="SUPFAM" id="SSF52172">
    <property type="entry name" value="CheY-like"/>
    <property type="match status" value="1"/>
</dbReference>
<reference evidence="4 5" key="1">
    <citation type="submission" date="2016-06" db="EMBL/GenBank/DDBJ databases">
        <title>Draft genome sequence of Flavobacterium succinicans strain DD5b.</title>
        <authorList>
            <person name="Poehlein A."/>
            <person name="Daniel R."/>
            <person name="Simeonova D.D."/>
        </authorList>
    </citation>
    <scope>NUCLEOTIDE SEQUENCE [LARGE SCALE GENOMIC DNA]</scope>
    <source>
        <strain evidence="4 5">DD5b</strain>
    </source>
</reference>
<dbReference type="Pfam" id="PF04397">
    <property type="entry name" value="LytTR"/>
    <property type="match status" value="1"/>
</dbReference>
<keyword evidence="5" id="KW-1185">Reference proteome</keyword>
<dbReference type="SMART" id="SM00850">
    <property type="entry name" value="LytTR"/>
    <property type="match status" value="1"/>
</dbReference>
<evidence type="ECO:0000313" key="5">
    <source>
        <dbReference type="Proteomes" id="UP000093807"/>
    </source>
</evidence>
<keyword evidence="1" id="KW-0597">Phosphoprotein</keyword>
<dbReference type="Gene3D" id="2.40.50.1020">
    <property type="entry name" value="LytTr DNA-binding domain"/>
    <property type="match status" value="1"/>
</dbReference>
<dbReference type="PROSITE" id="PS50110">
    <property type="entry name" value="RESPONSE_REGULATORY"/>
    <property type="match status" value="1"/>
</dbReference>
<feature type="modified residue" description="4-aspartylphosphate" evidence="1">
    <location>
        <position position="64"/>
    </location>
</feature>
<dbReference type="PATRIC" id="fig|29536.5.peg.1071"/>
<dbReference type="AlphaFoldDB" id="A0A199XSE6"/>
<proteinExistence type="predicted"/>
<dbReference type="Gene3D" id="3.40.50.2300">
    <property type="match status" value="1"/>
</dbReference>
<comment type="caution">
    <text evidence="4">The sequence shown here is derived from an EMBL/GenBank/DDBJ whole genome shotgun (WGS) entry which is preliminary data.</text>
</comment>
<gene>
    <name evidence="4" type="primary">lytR_1</name>
    <name evidence="4" type="ORF">FLB_10390</name>
</gene>
<evidence type="ECO:0000313" key="4">
    <source>
        <dbReference type="EMBL" id="OAZ04570.1"/>
    </source>
</evidence>